<organism evidence="4">
    <name type="scientific">Arundo donax</name>
    <name type="common">Giant reed</name>
    <name type="synonym">Donax arundinaceus</name>
    <dbReference type="NCBI Taxonomy" id="35708"/>
    <lineage>
        <taxon>Eukaryota</taxon>
        <taxon>Viridiplantae</taxon>
        <taxon>Streptophyta</taxon>
        <taxon>Embryophyta</taxon>
        <taxon>Tracheophyta</taxon>
        <taxon>Spermatophyta</taxon>
        <taxon>Magnoliopsida</taxon>
        <taxon>Liliopsida</taxon>
        <taxon>Poales</taxon>
        <taxon>Poaceae</taxon>
        <taxon>PACMAD clade</taxon>
        <taxon>Arundinoideae</taxon>
        <taxon>Arundineae</taxon>
        <taxon>Arundo</taxon>
    </lineage>
</organism>
<dbReference type="InterPro" id="IPR001680">
    <property type="entry name" value="WD40_rpt"/>
</dbReference>
<sequence>MRMTQYGKLRGHDGCVNTVSFNPSGDILVSSSDDMNIILWDWLAKTKKARLPFWTWRKCLSCSRDAIY</sequence>
<reference evidence="4" key="2">
    <citation type="journal article" date="2015" name="Data Brief">
        <title>Shoot transcriptome of the giant reed, Arundo donax.</title>
        <authorList>
            <person name="Barrero R.A."/>
            <person name="Guerrero F.D."/>
            <person name="Moolhuijzen P."/>
            <person name="Goolsby J.A."/>
            <person name="Tidwell J."/>
            <person name="Bellgard S.E."/>
            <person name="Bellgard M.I."/>
        </authorList>
    </citation>
    <scope>NUCLEOTIDE SEQUENCE</scope>
    <source>
        <tissue evidence="4">Shoot tissue taken approximately 20 cm above the soil surface</tissue>
    </source>
</reference>
<dbReference type="AlphaFoldDB" id="A0A0A8ZV10"/>
<protein>
    <submittedName>
        <fullName evidence="4">Uncharacterized protein</fullName>
    </submittedName>
</protein>
<evidence type="ECO:0000313" key="4">
    <source>
        <dbReference type="EMBL" id="JAD38652.1"/>
    </source>
</evidence>
<dbReference type="PANTHER" id="PTHR15574">
    <property type="entry name" value="WD REPEAT DOMAIN-CONTAINING FAMILY"/>
    <property type="match status" value="1"/>
</dbReference>
<dbReference type="InterPro" id="IPR015943">
    <property type="entry name" value="WD40/YVTN_repeat-like_dom_sf"/>
</dbReference>
<feature type="repeat" description="WD" evidence="3">
    <location>
        <begin position="9"/>
        <end position="41"/>
    </location>
</feature>
<dbReference type="GO" id="GO:0005737">
    <property type="term" value="C:cytoplasm"/>
    <property type="evidence" value="ECO:0007669"/>
    <property type="project" value="TreeGrafter"/>
</dbReference>
<dbReference type="SUPFAM" id="SSF50978">
    <property type="entry name" value="WD40 repeat-like"/>
    <property type="match status" value="1"/>
</dbReference>
<dbReference type="EMBL" id="GBRH01259243">
    <property type="protein sequence ID" value="JAD38652.1"/>
    <property type="molecule type" value="Transcribed_RNA"/>
</dbReference>
<proteinExistence type="predicted"/>
<dbReference type="PROSITE" id="PS50294">
    <property type="entry name" value="WD_REPEATS_REGION"/>
    <property type="match status" value="1"/>
</dbReference>
<dbReference type="PROSITE" id="PS50082">
    <property type="entry name" value="WD_REPEATS_2"/>
    <property type="match status" value="1"/>
</dbReference>
<dbReference type="Gene3D" id="2.130.10.10">
    <property type="entry name" value="YVTN repeat-like/Quinoprotein amine dehydrogenase"/>
    <property type="match status" value="1"/>
</dbReference>
<evidence type="ECO:0000256" key="2">
    <source>
        <dbReference type="ARBA" id="ARBA00022737"/>
    </source>
</evidence>
<reference evidence="4" key="1">
    <citation type="submission" date="2014-09" db="EMBL/GenBank/DDBJ databases">
        <authorList>
            <person name="Magalhaes I.L.F."/>
            <person name="Oliveira U."/>
            <person name="Santos F.R."/>
            <person name="Vidigal T.H.D.A."/>
            <person name="Brescovit A.D."/>
            <person name="Santos A.J."/>
        </authorList>
    </citation>
    <scope>NUCLEOTIDE SEQUENCE</scope>
    <source>
        <tissue evidence="4">Shoot tissue taken approximately 20 cm above the soil surface</tissue>
    </source>
</reference>
<dbReference type="Pfam" id="PF00400">
    <property type="entry name" value="WD40"/>
    <property type="match status" value="1"/>
</dbReference>
<accession>A0A0A8ZV10</accession>
<evidence type="ECO:0000256" key="3">
    <source>
        <dbReference type="PROSITE-ProRule" id="PRU00221"/>
    </source>
</evidence>
<dbReference type="SMART" id="SM00320">
    <property type="entry name" value="WD40"/>
    <property type="match status" value="1"/>
</dbReference>
<dbReference type="PANTHER" id="PTHR15574:SF65">
    <property type="entry name" value="TRANSDUCIN_WD40 REPEAT-LIKE SUPERFAMILY PROTEIN"/>
    <property type="match status" value="1"/>
</dbReference>
<keyword evidence="2" id="KW-0677">Repeat</keyword>
<dbReference type="GO" id="GO:0080008">
    <property type="term" value="C:Cul4-RING E3 ubiquitin ligase complex"/>
    <property type="evidence" value="ECO:0007669"/>
    <property type="project" value="TreeGrafter"/>
</dbReference>
<dbReference type="InterPro" id="IPR036322">
    <property type="entry name" value="WD40_repeat_dom_sf"/>
</dbReference>
<evidence type="ECO:0000256" key="1">
    <source>
        <dbReference type="ARBA" id="ARBA00022574"/>
    </source>
</evidence>
<keyword evidence="1 3" id="KW-0853">WD repeat</keyword>
<name>A0A0A8ZV10_ARUDO</name>
<dbReference type="InterPro" id="IPR045151">
    <property type="entry name" value="DCAF8"/>
</dbReference>